<reference evidence="3" key="3">
    <citation type="submission" date="2018-10" db="EMBL/GenBank/DDBJ databases">
        <title>FDA dAtabase for Regulatory Grade micrObial Sequences (FDA-ARGOS): Supporting development and validation of Infectious Disease Dx tests.</title>
        <authorList>
            <person name="Goldberg B."/>
            <person name="Campos J."/>
            <person name="Tallon L."/>
            <person name="Sadzewicz L."/>
            <person name="Zhao X."/>
            <person name="Vavikolanu K."/>
            <person name="Mehta A."/>
            <person name="Aluvathingal J."/>
            <person name="Nadendla S."/>
            <person name="Geyer C."/>
            <person name="Nandy P."/>
            <person name="Yan Y."/>
            <person name="Sichtig H."/>
        </authorList>
    </citation>
    <scope>NUCLEOTIDE SEQUENCE [LARGE SCALE GENOMIC DNA]</scope>
    <source>
        <strain evidence="3">FDAARGOS_526</strain>
    </source>
</reference>
<evidence type="ECO:0000313" key="3">
    <source>
        <dbReference type="Proteomes" id="UP000282299"/>
    </source>
</evidence>
<evidence type="ECO:0000313" key="1">
    <source>
        <dbReference type="EMBL" id="CDZ82144.1"/>
    </source>
</evidence>
<sequence length="66" mass="7233">MLTEGNIRYNKAGINPALLWNKAVPNSTFRPVVDKATLLSEVGRQAPCCASFEVYVALPEGADIRR</sequence>
<reference evidence="1" key="1">
    <citation type="submission" date="2014-06" db="EMBL/GenBank/DDBJ databases">
        <authorList>
            <person name="Urmite Genomes Urmite Genomes"/>
        </authorList>
    </citation>
    <scope>NUCLEOTIDE SEQUENCE</scope>
</reference>
<dbReference type="AlphaFoldDB" id="A0A078LDB2"/>
<accession>A0A078LDB2</accession>
<name>A0A078LDB2_CITKO</name>
<evidence type="ECO:0000313" key="2">
    <source>
        <dbReference type="EMBL" id="RSC17144.1"/>
    </source>
</evidence>
<reference evidence="2" key="2">
    <citation type="submission" date="2018-10" db="EMBL/GenBank/DDBJ databases">
        <title>FDA dAtabase for Regulatory Grade micrObial Sequences (FDA-ARGOS): Supporting development and validation of Infectious Disease Dx tests.</title>
        <authorList>
            <person name="Campos J."/>
            <person name="Goldberg B."/>
            <person name="Tallon L.J."/>
            <person name="Sadzewicz L."/>
            <person name="Zhao X."/>
            <person name="Vavikolanu K."/>
            <person name="Mehta A."/>
            <person name="Aluvathingal J."/>
            <person name="Nadendla S."/>
            <person name="Geyer C."/>
            <person name="Nandy P."/>
            <person name="Yan Y."/>
            <person name="Sichtig H."/>
        </authorList>
    </citation>
    <scope>NUCLEOTIDE SEQUENCE</scope>
    <source>
        <strain evidence="2">FDAARGOS_526</strain>
    </source>
</reference>
<dbReference type="PATRIC" id="fig|545.11.peg.3399"/>
<organism evidence="1">
    <name type="scientific">Citrobacter koseri</name>
    <name type="common">Citrobacter diversus</name>
    <dbReference type="NCBI Taxonomy" id="545"/>
    <lineage>
        <taxon>Bacteria</taxon>
        <taxon>Pseudomonadati</taxon>
        <taxon>Pseudomonadota</taxon>
        <taxon>Gammaproteobacteria</taxon>
        <taxon>Enterobacterales</taxon>
        <taxon>Enterobacteriaceae</taxon>
        <taxon>Citrobacter</taxon>
    </lineage>
</organism>
<dbReference type="EMBL" id="LK931336">
    <property type="protein sequence ID" value="CDZ82144.1"/>
    <property type="molecule type" value="Genomic_DNA"/>
</dbReference>
<protein>
    <submittedName>
        <fullName evidence="1">Uncharacterized protein</fullName>
    </submittedName>
</protein>
<dbReference type="Proteomes" id="UP000282299">
    <property type="component" value="Unassembled WGS sequence"/>
</dbReference>
<proteinExistence type="predicted"/>
<gene>
    <name evidence="1" type="ORF">BN1086_00213</name>
    <name evidence="2" type="ORF">EGS84_09410</name>
</gene>
<dbReference type="EMBL" id="RKIT01000002">
    <property type="protein sequence ID" value="RSC17144.1"/>
    <property type="molecule type" value="Genomic_DNA"/>
</dbReference>